<evidence type="ECO:0000256" key="5">
    <source>
        <dbReference type="SAM" id="MobiDB-lite"/>
    </source>
</evidence>
<accession>A0A5C5YXS4</accession>
<dbReference type="GO" id="GO:0016887">
    <property type="term" value="F:ATP hydrolysis activity"/>
    <property type="evidence" value="ECO:0007669"/>
    <property type="project" value="InterPro"/>
</dbReference>
<dbReference type="InterPro" id="IPR027417">
    <property type="entry name" value="P-loop_NTPase"/>
</dbReference>
<dbReference type="Pfam" id="PF00005">
    <property type="entry name" value="ABC_tran"/>
    <property type="match status" value="1"/>
</dbReference>
<organism evidence="7 8">
    <name type="scientific">Novipirellula herctigrandis</name>
    <dbReference type="NCBI Taxonomy" id="2527986"/>
    <lineage>
        <taxon>Bacteria</taxon>
        <taxon>Pseudomonadati</taxon>
        <taxon>Planctomycetota</taxon>
        <taxon>Planctomycetia</taxon>
        <taxon>Pirellulales</taxon>
        <taxon>Pirellulaceae</taxon>
        <taxon>Novipirellula</taxon>
    </lineage>
</organism>
<evidence type="ECO:0000313" key="8">
    <source>
        <dbReference type="Proteomes" id="UP000315010"/>
    </source>
</evidence>
<dbReference type="PROSITE" id="PS50893">
    <property type="entry name" value="ABC_TRANSPORTER_2"/>
    <property type="match status" value="1"/>
</dbReference>
<keyword evidence="3 7" id="KW-0067">ATP-binding</keyword>
<dbReference type="InterPro" id="IPR003593">
    <property type="entry name" value="AAA+_ATPase"/>
</dbReference>
<keyword evidence="2" id="KW-0547">Nucleotide-binding</keyword>
<dbReference type="PROSITE" id="PS00211">
    <property type="entry name" value="ABC_TRANSPORTER_1"/>
    <property type="match status" value="1"/>
</dbReference>
<dbReference type="CDD" id="cd03255">
    <property type="entry name" value="ABC_MJ0796_LolCDE_FtsE"/>
    <property type="match status" value="1"/>
</dbReference>
<dbReference type="Gene3D" id="3.40.50.300">
    <property type="entry name" value="P-loop containing nucleotide triphosphate hydrolases"/>
    <property type="match status" value="1"/>
</dbReference>
<feature type="domain" description="ABC transporter" evidence="6">
    <location>
        <begin position="26"/>
        <end position="264"/>
    </location>
</feature>
<reference evidence="7 8" key="1">
    <citation type="submission" date="2019-02" db="EMBL/GenBank/DDBJ databases">
        <title>Deep-cultivation of Planctomycetes and their phenomic and genomic characterization uncovers novel biology.</title>
        <authorList>
            <person name="Wiegand S."/>
            <person name="Jogler M."/>
            <person name="Boedeker C."/>
            <person name="Pinto D."/>
            <person name="Vollmers J."/>
            <person name="Rivas-Marin E."/>
            <person name="Kohn T."/>
            <person name="Peeters S.H."/>
            <person name="Heuer A."/>
            <person name="Rast P."/>
            <person name="Oberbeckmann S."/>
            <person name="Bunk B."/>
            <person name="Jeske O."/>
            <person name="Meyerdierks A."/>
            <person name="Storesund J.E."/>
            <person name="Kallscheuer N."/>
            <person name="Luecker S."/>
            <person name="Lage O.M."/>
            <person name="Pohl T."/>
            <person name="Merkel B.J."/>
            <person name="Hornburger P."/>
            <person name="Mueller R.-W."/>
            <person name="Bruemmer F."/>
            <person name="Labrenz M."/>
            <person name="Spormann A.M."/>
            <person name="Op Den Camp H."/>
            <person name="Overmann J."/>
            <person name="Amann R."/>
            <person name="Jetten M.S.M."/>
            <person name="Mascher T."/>
            <person name="Medema M.H."/>
            <person name="Devos D.P."/>
            <person name="Kaster A.-K."/>
            <person name="Ovreas L."/>
            <person name="Rohde M."/>
            <person name="Galperin M.Y."/>
            <person name="Jogler C."/>
        </authorList>
    </citation>
    <scope>NUCLEOTIDE SEQUENCE [LARGE SCALE GENOMIC DNA]</scope>
    <source>
        <strain evidence="7 8">CA13</strain>
    </source>
</reference>
<dbReference type="PANTHER" id="PTHR24220:SF86">
    <property type="entry name" value="ABC TRANSPORTER ABCH.1"/>
    <property type="match status" value="1"/>
</dbReference>
<keyword evidence="7" id="KW-0378">Hydrolase</keyword>
<feature type="region of interest" description="Disordered" evidence="5">
    <location>
        <begin position="1"/>
        <end position="21"/>
    </location>
</feature>
<evidence type="ECO:0000259" key="6">
    <source>
        <dbReference type="PROSITE" id="PS50893"/>
    </source>
</evidence>
<protein>
    <submittedName>
        <fullName evidence="7">ABC transporter ATP-binding protein</fullName>
        <ecNumber evidence="7">3.6.3.-</ecNumber>
    </submittedName>
</protein>
<dbReference type="FunFam" id="3.40.50.300:FF:000032">
    <property type="entry name" value="Export ABC transporter ATP-binding protein"/>
    <property type="match status" value="1"/>
</dbReference>
<evidence type="ECO:0000313" key="7">
    <source>
        <dbReference type="EMBL" id="TWT79343.1"/>
    </source>
</evidence>
<evidence type="ECO:0000256" key="1">
    <source>
        <dbReference type="ARBA" id="ARBA00022448"/>
    </source>
</evidence>
<dbReference type="GO" id="GO:0098796">
    <property type="term" value="C:membrane protein complex"/>
    <property type="evidence" value="ECO:0007669"/>
    <property type="project" value="UniProtKB-ARBA"/>
</dbReference>
<keyword evidence="8" id="KW-1185">Reference proteome</keyword>
<dbReference type="AlphaFoldDB" id="A0A5C5YXS4"/>
<evidence type="ECO:0000256" key="4">
    <source>
        <dbReference type="ARBA" id="ARBA00038388"/>
    </source>
</evidence>
<dbReference type="SMART" id="SM00382">
    <property type="entry name" value="AAA"/>
    <property type="match status" value="1"/>
</dbReference>
<dbReference type="GO" id="GO:0005524">
    <property type="term" value="F:ATP binding"/>
    <property type="evidence" value="ECO:0007669"/>
    <property type="project" value="UniProtKB-KW"/>
</dbReference>
<comment type="caution">
    <text evidence="7">The sequence shown here is derived from an EMBL/GenBank/DDBJ whole genome shotgun (WGS) entry which is preliminary data.</text>
</comment>
<dbReference type="Proteomes" id="UP000315010">
    <property type="component" value="Unassembled WGS sequence"/>
</dbReference>
<dbReference type="EMBL" id="SJPJ01000001">
    <property type="protein sequence ID" value="TWT79343.1"/>
    <property type="molecule type" value="Genomic_DNA"/>
</dbReference>
<dbReference type="InterPro" id="IPR017911">
    <property type="entry name" value="MacB-like_ATP-bd"/>
</dbReference>
<gene>
    <name evidence="7" type="ORF">CA13_07420</name>
</gene>
<sequence length="272" mass="30188">MSTKEAYSPGDQPFASEPVSPARMATSIRDLKKEYVLKSETVRALRGVSFDVPEGDYVAIMGPSGSGKSTLLNLLGCLDKPTAGSLMLGDDDISVLSDDELAEIRSERIGFVFQSYNLIQQLSVVENIEVPLYYQGKLGSSERERAILLAERVGLKDRLDHRPAQLSGGQQQRVAIARSLINDPYFILADEPTGNLDSVTTDEILEIFDEFNNEGRTIIMVTHEDDLADRAKRIIRLKDGMLALDAKVSEERRDETRQAQRLAVEELLAKTN</sequence>
<evidence type="ECO:0000256" key="3">
    <source>
        <dbReference type="ARBA" id="ARBA00022840"/>
    </source>
</evidence>
<comment type="similarity">
    <text evidence="4">Belongs to the ABC transporter superfamily. Macrolide exporter (TC 3.A.1.122) family.</text>
</comment>
<dbReference type="GO" id="GO:0022857">
    <property type="term" value="F:transmembrane transporter activity"/>
    <property type="evidence" value="ECO:0007669"/>
    <property type="project" value="TreeGrafter"/>
</dbReference>
<dbReference type="PANTHER" id="PTHR24220">
    <property type="entry name" value="IMPORT ATP-BINDING PROTEIN"/>
    <property type="match status" value="1"/>
</dbReference>
<dbReference type="GO" id="GO:0005886">
    <property type="term" value="C:plasma membrane"/>
    <property type="evidence" value="ECO:0007669"/>
    <property type="project" value="TreeGrafter"/>
</dbReference>
<dbReference type="InterPro" id="IPR015854">
    <property type="entry name" value="ABC_transpr_LolD-like"/>
</dbReference>
<dbReference type="InterPro" id="IPR003439">
    <property type="entry name" value="ABC_transporter-like_ATP-bd"/>
</dbReference>
<keyword evidence="1" id="KW-0813">Transport</keyword>
<dbReference type="SUPFAM" id="SSF52540">
    <property type="entry name" value="P-loop containing nucleoside triphosphate hydrolases"/>
    <property type="match status" value="1"/>
</dbReference>
<proteinExistence type="inferred from homology"/>
<evidence type="ECO:0000256" key="2">
    <source>
        <dbReference type="ARBA" id="ARBA00022741"/>
    </source>
</evidence>
<dbReference type="EC" id="3.6.3.-" evidence="7"/>
<name>A0A5C5YXS4_9BACT</name>
<dbReference type="InterPro" id="IPR017871">
    <property type="entry name" value="ABC_transporter-like_CS"/>
</dbReference>